<evidence type="ECO:0000313" key="1">
    <source>
        <dbReference type="EMBL" id="KAA8817082.1"/>
    </source>
</evidence>
<dbReference type="AlphaFoldDB" id="A0A5M9ZF43"/>
<evidence type="ECO:0000313" key="2">
    <source>
        <dbReference type="Proteomes" id="UP000326060"/>
    </source>
</evidence>
<comment type="caution">
    <text evidence="1">The sequence shown here is derived from an EMBL/GenBank/DDBJ whole genome shotgun (WGS) entry which is preliminary data.</text>
</comment>
<organism evidence="1 2">
    <name type="scientific">Bifidobacterium callitrichos</name>
    <dbReference type="NCBI Taxonomy" id="762209"/>
    <lineage>
        <taxon>Bacteria</taxon>
        <taxon>Bacillati</taxon>
        <taxon>Actinomycetota</taxon>
        <taxon>Actinomycetes</taxon>
        <taxon>Bifidobacteriales</taxon>
        <taxon>Bifidobacteriaceae</taxon>
        <taxon>Bifidobacterium</taxon>
    </lineage>
</organism>
<keyword evidence="1" id="KW-0238">DNA-binding</keyword>
<gene>
    <name evidence="1" type="ORF">EMB92_00275</name>
</gene>
<dbReference type="GO" id="GO:0003677">
    <property type="term" value="F:DNA binding"/>
    <property type="evidence" value="ECO:0007669"/>
    <property type="project" value="UniProtKB-KW"/>
</dbReference>
<proteinExistence type="predicted"/>
<name>A0A5M9ZF43_9BIFI</name>
<accession>A0A5M9ZF43</accession>
<dbReference type="EMBL" id="RZJP01000001">
    <property type="protein sequence ID" value="KAA8817082.1"/>
    <property type="molecule type" value="Genomic_DNA"/>
</dbReference>
<dbReference type="Proteomes" id="UP000326060">
    <property type="component" value="Unassembled WGS sequence"/>
</dbReference>
<reference evidence="1 2" key="1">
    <citation type="journal article" date="2019" name="Syst. Appl. Microbiol.">
        <title>Characterization of Bifidobacterium species in feaces of the Egyptian fruit bat: Description of B. vespertilionis sp. nov. and B. rousetti sp. nov.</title>
        <authorList>
            <person name="Modesto M."/>
            <person name="Satti M."/>
            <person name="Watanabe K."/>
            <person name="Puglisi E."/>
            <person name="Morelli L."/>
            <person name="Huang C.-H."/>
            <person name="Liou J.-S."/>
            <person name="Miyashita M."/>
            <person name="Tamura T."/>
            <person name="Saito S."/>
            <person name="Mori K."/>
            <person name="Huang L."/>
            <person name="Sciavilla P."/>
            <person name="Sandri C."/>
            <person name="Spiezio C."/>
            <person name="Vitali F."/>
            <person name="Cavalieri D."/>
            <person name="Perpetuini G."/>
            <person name="Tofalo R."/>
            <person name="Bonetti A."/>
            <person name="Arita M."/>
            <person name="Mattarelli P."/>
        </authorList>
    </citation>
    <scope>NUCLEOTIDE SEQUENCE [LARGE SCALE GENOMIC DNA]</scope>
    <source>
        <strain evidence="1 2">RST27</strain>
    </source>
</reference>
<sequence>MNSQSNAAAASLSQTPRKGSSQERALLSCITNERLASYDSEAQRRSCPALQLYLWDHDMASACMGDIAILEVALRNHMDQQLSIIALEQANTKDWYMAGLRFDDRTQRQIREAWGHLTIQQKKRHTHGHLVAALTFGFWRKLLENGGAIRAHWPDEDSADYENDFWRKGIVKAFPGGRRHALDANAKWTRNYALAIVKTVHALRNRVAHHEPLVNGIPLPGENRRIALAEAVQACFDLAMIMDRDPYAWLMDNSKMKFVLEYEPQSLAAFSQ</sequence>
<protein>
    <submittedName>
        <fullName evidence="1">DNA-binding protein</fullName>
    </submittedName>
</protein>